<evidence type="ECO:0000313" key="5">
    <source>
        <dbReference type="EMBL" id="GBP20418.1"/>
    </source>
</evidence>
<feature type="signal peptide" evidence="3">
    <location>
        <begin position="1"/>
        <end position="25"/>
    </location>
</feature>
<name>A0A4C1U2D8_EUMVA</name>
<dbReference type="InterPro" id="IPR002656">
    <property type="entry name" value="Acyl_transf_3_dom"/>
</dbReference>
<feature type="transmembrane region" description="Helical" evidence="2">
    <location>
        <begin position="346"/>
        <end position="370"/>
    </location>
</feature>
<dbReference type="GO" id="GO:0016747">
    <property type="term" value="F:acyltransferase activity, transferring groups other than amino-acyl groups"/>
    <property type="evidence" value="ECO:0007669"/>
    <property type="project" value="InterPro"/>
</dbReference>
<keyword evidence="2" id="KW-1133">Transmembrane helix</keyword>
<keyword evidence="5" id="KW-0012">Acyltransferase</keyword>
<organism evidence="5 6">
    <name type="scientific">Eumeta variegata</name>
    <name type="common">Bagworm moth</name>
    <name type="synonym">Eumeta japonica</name>
    <dbReference type="NCBI Taxonomy" id="151549"/>
    <lineage>
        <taxon>Eukaryota</taxon>
        <taxon>Metazoa</taxon>
        <taxon>Ecdysozoa</taxon>
        <taxon>Arthropoda</taxon>
        <taxon>Hexapoda</taxon>
        <taxon>Insecta</taxon>
        <taxon>Pterygota</taxon>
        <taxon>Neoptera</taxon>
        <taxon>Endopterygota</taxon>
        <taxon>Lepidoptera</taxon>
        <taxon>Glossata</taxon>
        <taxon>Ditrysia</taxon>
        <taxon>Tineoidea</taxon>
        <taxon>Psychidae</taxon>
        <taxon>Oiketicinae</taxon>
        <taxon>Eumeta</taxon>
    </lineage>
</organism>
<keyword evidence="5" id="KW-0808">Transferase</keyword>
<dbReference type="PANTHER" id="PTHR11161">
    <property type="entry name" value="O-ACYLTRANSFERASE"/>
    <property type="match status" value="1"/>
</dbReference>
<evidence type="ECO:0000256" key="3">
    <source>
        <dbReference type="SAM" id="SignalP"/>
    </source>
</evidence>
<keyword evidence="3" id="KW-0732">Signal</keyword>
<feature type="transmembrane region" description="Helical" evidence="2">
    <location>
        <begin position="218"/>
        <end position="237"/>
    </location>
</feature>
<dbReference type="EMBL" id="BGZK01000118">
    <property type="protein sequence ID" value="GBP20418.1"/>
    <property type="molecule type" value="Genomic_DNA"/>
</dbReference>
<evidence type="ECO:0000313" key="6">
    <source>
        <dbReference type="Proteomes" id="UP000299102"/>
    </source>
</evidence>
<feature type="chain" id="PRO_5020026465" evidence="3">
    <location>
        <begin position="26"/>
        <end position="412"/>
    </location>
</feature>
<dbReference type="Proteomes" id="UP000299102">
    <property type="component" value="Unassembled WGS sequence"/>
</dbReference>
<feature type="region of interest" description="Disordered" evidence="1">
    <location>
        <begin position="391"/>
        <end position="412"/>
    </location>
</feature>
<feature type="transmembrane region" description="Helical" evidence="2">
    <location>
        <begin position="142"/>
        <end position="165"/>
    </location>
</feature>
<keyword evidence="6" id="KW-1185">Reference proteome</keyword>
<dbReference type="InterPro" id="IPR052728">
    <property type="entry name" value="O2_lipid_transport_reg"/>
</dbReference>
<feature type="domain" description="Acyltransferase 3" evidence="4">
    <location>
        <begin position="2"/>
        <end position="276"/>
    </location>
</feature>
<feature type="transmembrane region" description="Helical" evidence="2">
    <location>
        <begin position="70"/>
        <end position="90"/>
    </location>
</feature>
<evidence type="ECO:0000256" key="1">
    <source>
        <dbReference type="SAM" id="MobiDB-lite"/>
    </source>
</evidence>
<feature type="transmembrane region" description="Helical" evidence="2">
    <location>
        <begin position="102"/>
        <end position="122"/>
    </location>
</feature>
<comment type="caution">
    <text evidence="5">The sequence shown here is derived from an EMBL/GenBank/DDBJ whole genome shotgun (WGS) entry which is preliminary data.</text>
</comment>
<dbReference type="Pfam" id="PF01757">
    <property type="entry name" value="Acyl_transf_3"/>
    <property type="match status" value="1"/>
</dbReference>
<keyword evidence="2" id="KW-0472">Membrane</keyword>
<keyword evidence="2" id="KW-0812">Transmembrane</keyword>
<gene>
    <name evidence="5" type="primary">Oacyl</name>
    <name evidence="5" type="ORF">EVAR_14667_1</name>
</gene>
<protein>
    <submittedName>
        <fullName evidence="5">O-acyltransferase like protein</fullName>
    </submittedName>
</protein>
<feature type="transmembrane region" description="Helical" evidence="2">
    <location>
        <begin position="177"/>
        <end position="198"/>
    </location>
</feature>
<sequence>MFYLQRYLRMFPLLAAAILLQMSLAHHISDGPIWTNVARDIEFCRENWWAALLHVQNYVSYGAMCIGHTWYLSVDMQLYWISPLVLVWLCAPSRGGGRRAGWCAVTMAMLISLLAATVYCFLNDFPPQSMIRLEDDDRYMKYYYVNTLTRAPPFFVGMLFGYVLHLKRHKMTKLPKILICLFWTIATAFLTFAIFIHYPPMQTDYDNQLLDNFINSFMRSFWATALGWIVFACKHGYGGPVNWLLSLQMWKLPARLSYAMYLLHMTVMTVMNDMQLSPVYFTQWNMVGKCGVNGIHFEVNNVLVVNGVALAPGGTRFDPNHEQFDQYVFNLSQFIPLAPSIEDVTIALIFRFFGDLVLVMALAFVVTLAVDSPFSTLQKIILQGGKVNKSQQEPAPNDSSLSQVAKNNDLTV</sequence>
<dbReference type="PANTHER" id="PTHR11161:SF0">
    <property type="entry name" value="O-ACYLTRANSFERASE LIKE PROTEIN"/>
    <property type="match status" value="1"/>
</dbReference>
<evidence type="ECO:0000256" key="2">
    <source>
        <dbReference type="SAM" id="Phobius"/>
    </source>
</evidence>
<evidence type="ECO:0000259" key="4">
    <source>
        <dbReference type="Pfam" id="PF01757"/>
    </source>
</evidence>
<dbReference type="OrthoDB" id="118951at2759"/>
<reference evidence="5 6" key="1">
    <citation type="journal article" date="2019" name="Commun. Biol.">
        <title>The bagworm genome reveals a unique fibroin gene that provides high tensile strength.</title>
        <authorList>
            <person name="Kono N."/>
            <person name="Nakamura H."/>
            <person name="Ohtoshi R."/>
            <person name="Tomita M."/>
            <person name="Numata K."/>
            <person name="Arakawa K."/>
        </authorList>
    </citation>
    <scope>NUCLEOTIDE SEQUENCE [LARGE SCALE GENOMIC DNA]</scope>
</reference>
<proteinExistence type="predicted"/>
<dbReference type="AlphaFoldDB" id="A0A4C1U2D8"/>
<accession>A0A4C1U2D8</accession>